<proteinExistence type="predicted"/>
<reference evidence="1 2" key="2">
    <citation type="submission" date="2018-11" db="EMBL/GenBank/DDBJ databases">
        <authorList>
            <consortium name="Pathogen Informatics"/>
        </authorList>
    </citation>
    <scope>NUCLEOTIDE SEQUENCE [LARGE SCALE GENOMIC DNA]</scope>
</reference>
<accession>A0A0R3XC32</accession>
<reference evidence="3" key="1">
    <citation type="submission" date="2017-02" db="UniProtKB">
        <authorList>
            <consortium name="WormBaseParasite"/>
        </authorList>
    </citation>
    <scope>IDENTIFICATION</scope>
</reference>
<dbReference type="WBParaSite" id="TTAC_0001110901-mRNA-1">
    <property type="protein sequence ID" value="TTAC_0001110901-mRNA-1"/>
    <property type="gene ID" value="TTAC_0001110901"/>
</dbReference>
<dbReference type="GO" id="GO:0005829">
    <property type="term" value="C:cytosol"/>
    <property type="evidence" value="ECO:0007669"/>
    <property type="project" value="TreeGrafter"/>
</dbReference>
<gene>
    <name evidence="1" type="ORF">TTAC_LOCUS11092</name>
</gene>
<evidence type="ECO:0000313" key="1">
    <source>
        <dbReference type="EMBL" id="VDM36072.1"/>
    </source>
</evidence>
<dbReference type="PANTHER" id="PTHR10061">
    <property type="entry name" value="S-FORMYLGLUTATHIONE HYDROLASE"/>
    <property type="match status" value="1"/>
</dbReference>
<organism evidence="3">
    <name type="scientific">Hydatigena taeniaeformis</name>
    <name type="common">Feline tapeworm</name>
    <name type="synonym">Taenia taeniaeformis</name>
    <dbReference type="NCBI Taxonomy" id="6205"/>
    <lineage>
        <taxon>Eukaryota</taxon>
        <taxon>Metazoa</taxon>
        <taxon>Spiralia</taxon>
        <taxon>Lophotrochozoa</taxon>
        <taxon>Platyhelminthes</taxon>
        <taxon>Cestoda</taxon>
        <taxon>Eucestoda</taxon>
        <taxon>Cyclophyllidea</taxon>
        <taxon>Taeniidae</taxon>
        <taxon>Hydatigera</taxon>
    </lineage>
</organism>
<keyword evidence="2" id="KW-1185">Reference proteome</keyword>
<dbReference type="AlphaFoldDB" id="A0A0R3XC32"/>
<dbReference type="GO" id="GO:0018738">
    <property type="term" value="F:S-formylglutathione hydrolase activity"/>
    <property type="evidence" value="ECO:0007669"/>
    <property type="project" value="InterPro"/>
</dbReference>
<dbReference type="STRING" id="6205.A0A0R3XC32"/>
<dbReference type="PANTHER" id="PTHR10061:SF0">
    <property type="entry name" value="S-FORMYLGLUTATHIONE HYDROLASE"/>
    <property type="match status" value="1"/>
</dbReference>
<dbReference type="Proteomes" id="UP000274429">
    <property type="component" value="Unassembled WGS sequence"/>
</dbReference>
<dbReference type="Gene3D" id="3.40.50.1820">
    <property type="entry name" value="alpha/beta hydrolase"/>
    <property type="match status" value="1"/>
</dbReference>
<dbReference type="InterPro" id="IPR029058">
    <property type="entry name" value="AB_hydrolase_fold"/>
</dbReference>
<dbReference type="GO" id="GO:0046294">
    <property type="term" value="P:formaldehyde catabolic process"/>
    <property type="evidence" value="ECO:0007669"/>
    <property type="project" value="InterPro"/>
</dbReference>
<name>A0A0R3XC32_HYDTA</name>
<dbReference type="EMBL" id="UYWX01022942">
    <property type="protein sequence ID" value="VDM36072.1"/>
    <property type="molecule type" value="Genomic_DNA"/>
</dbReference>
<evidence type="ECO:0000313" key="3">
    <source>
        <dbReference type="WBParaSite" id="TTAC_0001110901-mRNA-1"/>
    </source>
</evidence>
<dbReference type="InterPro" id="IPR014186">
    <property type="entry name" value="S-formylglutathione_hydrol"/>
</dbReference>
<dbReference type="SUPFAM" id="SSF53474">
    <property type="entry name" value="alpha/beta-Hydrolases"/>
    <property type="match status" value="1"/>
</dbReference>
<sequence>MYDTVELIRKHKMHFALPPLVDQGDADEWLEENLKPEELVKACAETGQEINLRYQKGYDHSYFFISTFMEDHLRFHAKNLATL</sequence>
<protein>
    <submittedName>
        <fullName evidence="3">S-formylglutathione hydrolase</fullName>
    </submittedName>
</protein>
<evidence type="ECO:0000313" key="2">
    <source>
        <dbReference type="Proteomes" id="UP000274429"/>
    </source>
</evidence>
<dbReference type="OrthoDB" id="6121068at2759"/>